<sequence length="802" mass="82804">MSEPEPRKPAARKSTGTTPARKTTRTTAAKKSAAAKSTPAKTTTPKRAPAKKAARKPPENEAAETNTPSESTADTGTNSTVATESSTAADISADTRNIALDSEPATAARTEVAEHSENEANTTAAEAIADGSTTTEKSTAIDVSGSGTTDSSAGDAIQDATLSEPATVVTPDGDVSGENTAVTNAPNDDSSAERTTTAADSDAGSDVSRDSADGVTAVVDNERTAEAAEVGGADGAVTADVGEADGMGSDVSDRVGDSGDGLVGEGGDGGSGGVTEEVGLVVEKGSAAGGSGGGISVRNPATGEVVGVVAAQSGQEVAAAVRELRLYQPEWEAMGAEGRKKWLLKLQDWLIDNTDRLADVVQSETSKPRVDALIDPSFAVDLLGYYARRAGKFLADEHPSPHSPLGRIKRLTTAYRPYPVVGIITPWNFPLAMPALDVIPALAAGAAVLLKPSEVTPLSAVELARGWAEIGAPPVFTVVTGGGETGAAVVDSVDYVQFTGSTATGKRIAAACAERLVPYSLELGGKDPAIVLADADIDRAAYGVAFGGLFNSGQVCISVERVYVEAPVYDEFVDKLTAHVRELRQGADGREPEHELGAMANHTQKDIVARHVQDAIAKGAKVLTGGKATGVGTFFEPTVLVDVDHDMACMTEETFGPTLPVMKVADEAEAVALANDSIYGLSASVWTGDKARGERIARQLNAGAVNINDVFANLFNFALPMGGWQQSGVGARWGGAEGLRKYCRKQAITAPILPTQQKEPFWFPYSTGKLVFALSAMRAAGARGIRRLGVRDVINTVGGKGN</sequence>
<evidence type="ECO:0000313" key="7">
    <source>
        <dbReference type="EMBL" id="MQY18001.1"/>
    </source>
</evidence>
<dbReference type="EMBL" id="WEGK01000002">
    <property type="protein sequence ID" value="MQY18001.1"/>
    <property type="molecule type" value="Genomic_DNA"/>
</dbReference>
<gene>
    <name evidence="7" type="primary">betB_2</name>
    <name evidence="7" type="ORF">NRB20_10700</name>
</gene>
<reference evidence="7 8" key="1">
    <citation type="submission" date="2019-10" db="EMBL/GenBank/DDBJ databases">
        <title>Nocardia macrotermitis sp. nov. and Nocardia aurantia sp. nov., isolated from the gut of fungus growing-termite Macrotermes natalensis.</title>
        <authorList>
            <person name="Benndorf R."/>
            <person name="Schwitalla J."/>
            <person name="Martin K."/>
            <person name="De Beer W."/>
            <person name="Kaster A.-K."/>
            <person name="Vollmers J."/>
            <person name="Poulsen M."/>
            <person name="Beemelmanns C."/>
        </authorList>
    </citation>
    <scope>NUCLEOTIDE SEQUENCE [LARGE SCALE GENOMIC DNA]</scope>
    <source>
        <strain evidence="7 8">RB20</strain>
    </source>
</reference>
<evidence type="ECO:0000256" key="3">
    <source>
        <dbReference type="PROSITE-ProRule" id="PRU10007"/>
    </source>
</evidence>
<organism evidence="7 8">
    <name type="scientific">Nocardia macrotermitis</name>
    <dbReference type="NCBI Taxonomy" id="2585198"/>
    <lineage>
        <taxon>Bacteria</taxon>
        <taxon>Bacillati</taxon>
        <taxon>Actinomycetota</taxon>
        <taxon>Actinomycetes</taxon>
        <taxon>Mycobacteriales</taxon>
        <taxon>Nocardiaceae</taxon>
        <taxon>Nocardia</taxon>
    </lineage>
</organism>
<dbReference type="Gene3D" id="3.40.605.10">
    <property type="entry name" value="Aldehyde Dehydrogenase, Chain A, domain 1"/>
    <property type="match status" value="1"/>
</dbReference>
<comment type="caution">
    <text evidence="7">The sequence shown here is derived from an EMBL/GenBank/DDBJ whole genome shotgun (WGS) entry which is preliminary data.</text>
</comment>
<dbReference type="InterPro" id="IPR016162">
    <property type="entry name" value="Ald_DH_N"/>
</dbReference>
<feature type="active site" evidence="3">
    <location>
        <position position="522"/>
    </location>
</feature>
<feature type="compositionally biased region" description="Low complexity" evidence="5">
    <location>
        <begin position="144"/>
        <end position="156"/>
    </location>
</feature>
<dbReference type="Gene3D" id="3.40.309.10">
    <property type="entry name" value="Aldehyde Dehydrogenase, Chain A, domain 2"/>
    <property type="match status" value="1"/>
</dbReference>
<evidence type="ECO:0000256" key="5">
    <source>
        <dbReference type="SAM" id="MobiDB-lite"/>
    </source>
</evidence>
<evidence type="ECO:0000313" key="8">
    <source>
        <dbReference type="Proteomes" id="UP000438448"/>
    </source>
</evidence>
<dbReference type="Proteomes" id="UP000438448">
    <property type="component" value="Unassembled WGS sequence"/>
</dbReference>
<dbReference type="PROSITE" id="PS00687">
    <property type="entry name" value="ALDEHYDE_DEHYDR_GLU"/>
    <property type="match status" value="1"/>
</dbReference>
<evidence type="ECO:0000256" key="2">
    <source>
        <dbReference type="ARBA" id="ARBA00023002"/>
    </source>
</evidence>
<feature type="compositionally biased region" description="Low complexity" evidence="5">
    <location>
        <begin position="13"/>
        <end position="47"/>
    </location>
</feature>
<keyword evidence="8" id="KW-1185">Reference proteome</keyword>
<feature type="domain" description="Aldehyde dehydrogenase" evidence="6">
    <location>
        <begin position="294"/>
        <end position="747"/>
    </location>
</feature>
<comment type="similarity">
    <text evidence="1 4">Belongs to the aldehyde dehydrogenase family.</text>
</comment>
<dbReference type="InterPro" id="IPR016161">
    <property type="entry name" value="Ald_DH/histidinol_DH"/>
</dbReference>
<evidence type="ECO:0000256" key="1">
    <source>
        <dbReference type="ARBA" id="ARBA00009986"/>
    </source>
</evidence>
<name>A0A7K0CX54_9NOCA</name>
<dbReference type="InterPro" id="IPR015590">
    <property type="entry name" value="Aldehyde_DH_dom"/>
</dbReference>
<evidence type="ECO:0000259" key="6">
    <source>
        <dbReference type="Pfam" id="PF00171"/>
    </source>
</evidence>
<dbReference type="EC" id="1.2.1.8" evidence="7"/>
<proteinExistence type="inferred from homology"/>
<dbReference type="SUPFAM" id="SSF53720">
    <property type="entry name" value="ALDH-like"/>
    <property type="match status" value="1"/>
</dbReference>
<dbReference type="Pfam" id="PF00171">
    <property type="entry name" value="Aldedh"/>
    <property type="match status" value="1"/>
</dbReference>
<dbReference type="InterPro" id="IPR029510">
    <property type="entry name" value="Ald_DH_CS_GLU"/>
</dbReference>
<dbReference type="PANTHER" id="PTHR11699">
    <property type="entry name" value="ALDEHYDE DEHYDROGENASE-RELATED"/>
    <property type="match status" value="1"/>
</dbReference>
<protein>
    <submittedName>
        <fullName evidence="7">NAD/NADP-dependent betaine aldehyde dehydrogenase</fullName>
        <ecNumber evidence="7">1.2.1.8</ecNumber>
    </submittedName>
</protein>
<accession>A0A7K0CX54</accession>
<dbReference type="GO" id="GO:0008802">
    <property type="term" value="F:betaine-aldehyde dehydrogenase (NAD+) activity"/>
    <property type="evidence" value="ECO:0007669"/>
    <property type="project" value="UniProtKB-EC"/>
</dbReference>
<feature type="compositionally biased region" description="Polar residues" evidence="5">
    <location>
        <begin position="63"/>
        <end position="89"/>
    </location>
</feature>
<keyword evidence="2 4" id="KW-0560">Oxidoreductase</keyword>
<dbReference type="CDD" id="cd07099">
    <property type="entry name" value="ALDH_DDALDH"/>
    <property type="match status" value="1"/>
</dbReference>
<feature type="compositionally biased region" description="Low complexity" evidence="5">
    <location>
        <begin position="227"/>
        <end position="250"/>
    </location>
</feature>
<feature type="compositionally biased region" description="Polar residues" evidence="5">
    <location>
        <begin position="177"/>
        <end position="199"/>
    </location>
</feature>
<feature type="region of interest" description="Disordered" evidence="5">
    <location>
        <begin position="1"/>
        <end position="275"/>
    </location>
</feature>
<feature type="compositionally biased region" description="Low complexity" evidence="5">
    <location>
        <begin position="119"/>
        <end position="129"/>
    </location>
</feature>
<dbReference type="FunFam" id="3.40.309.10:FF:000009">
    <property type="entry name" value="Aldehyde dehydrogenase A"/>
    <property type="match status" value="1"/>
</dbReference>
<dbReference type="AlphaFoldDB" id="A0A7K0CX54"/>
<dbReference type="InterPro" id="IPR016163">
    <property type="entry name" value="Ald_DH_C"/>
</dbReference>
<evidence type="ECO:0000256" key="4">
    <source>
        <dbReference type="RuleBase" id="RU003345"/>
    </source>
</evidence>
<feature type="compositionally biased region" description="Gly residues" evidence="5">
    <location>
        <begin position="258"/>
        <end position="273"/>
    </location>
</feature>